<evidence type="ECO:0000256" key="5">
    <source>
        <dbReference type="ARBA" id="ARBA00023163"/>
    </source>
</evidence>
<evidence type="ECO:0000256" key="3">
    <source>
        <dbReference type="ARBA" id="ARBA00022884"/>
    </source>
</evidence>
<dbReference type="InterPro" id="IPR035926">
    <property type="entry name" value="NusB-like_sf"/>
</dbReference>
<accession>A0A221MC84</accession>
<keyword evidence="2 6" id="KW-0889">Transcription antitermination</keyword>
<protein>
    <recommendedName>
        <fullName evidence="6">Transcription antitermination protein NusB</fullName>
    </recommendedName>
    <alternativeName>
        <fullName evidence="6">Antitermination factor NusB</fullName>
    </alternativeName>
</protein>
<dbReference type="SUPFAM" id="SSF48013">
    <property type="entry name" value="NusB-like"/>
    <property type="match status" value="1"/>
</dbReference>
<comment type="function">
    <text evidence="6">Involved in transcription antitermination. Required for transcription of ribosomal RNA (rRNA) genes. Binds specifically to the boxA antiterminator sequence of the ribosomal RNA (rrn) operons.</text>
</comment>
<evidence type="ECO:0000256" key="4">
    <source>
        <dbReference type="ARBA" id="ARBA00023015"/>
    </source>
</evidence>
<reference evidence="8 9" key="1">
    <citation type="journal article" date="2003" name="Int. J. Syst. Evol. Microbiol.">
        <title>Virgibacillus carmonensis sp. nov., Virgibacillus necropolis sp. nov. and Virgibacillus picturae sp. nov., three novel species isolated from deteriorated mural paintings, transfer of the species of the genus salibacillus to Virgibacillus, as Virgibacillus marismortui comb. nov. and Virgibacillus salexigens comb. nov., and emended description of the genus Virgibacillus.</title>
        <authorList>
            <person name="Heyrman J."/>
            <person name="Logan N.A."/>
            <person name="Busse H.J."/>
            <person name="Balcaen A."/>
            <person name="Lebbe L."/>
            <person name="Rodriguez-Diaz M."/>
            <person name="Swings J."/>
            <person name="De Vos P."/>
        </authorList>
    </citation>
    <scope>NUCLEOTIDE SEQUENCE [LARGE SCALE GENOMIC DNA]</scope>
    <source>
        <strain evidence="8 9">LMG 19488</strain>
    </source>
</reference>
<dbReference type="HAMAP" id="MF_00073">
    <property type="entry name" value="NusB"/>
    <property type="match status" value="1"/>
</dbReference>
<dbReference type="RefSeq" id="WP_089532138.1">
    <property type="nucleotide sequence ID" value="NZ_CP022437.1"/>
</dbReference>
<dbReference type="AlphaFoldDB" id="A0A221MC84"/>
<dbReference type="Proteomes" id="UP000204391">
    <property type="component" value="Chromosome"/>
</dbReference>
<evidence type="ECO:0000313" key="9">
    <source>
        <dbReference type="Proteomes" id="UP000204391"/>
    </source>
</evidence>
<evidence type="ECO:0000256" key="2">
    <source>
        <dbReference type="ARBA" id="ARBA00022814"/>
    </source>
</evidence>
<comment type="similarity">
    <text evidence="1 6">Belongs to the NusB family.</text>
</comment>
<dbReference type="NCBIfam" id="TIGR01951">
    <property type="entry name" value="nusB"/>
    <property type="match status" value="1"/>
</dbReference>
<keyword evidence="9" id="KW-1185">Reference proteome</keyword>
<dbReference type="GO" id="GO:0031564">
    <property type="term" value="P:transcription antitermination"/>
    <property type="evidence" value="ECO:0007669"/>
    <property type="project" value="UniProtKB-KW"/>
</dbReference>
<sequence>MKRHAAREKAFQILFQIDLNELDPTQALAEHNETGDTDSFLERLVKGVVEQKDTIDDSISNHLENWTIKRIASVEKTILRIATYEITYLEDIPTNVSINEAVELANKYGDDKSGKFVNGVLSKIIA</sequence>
<evidence type="ECO:0000256" key="6">
    <source>
        <dbReference type="HAMAP-Rule" id="MF_00073"/>
    </source>
</evidence>
<evidence type="ECO:0000256" key="1">
    <source>
        <dbReference type="ARBA" id="ARBA00005952"/>
    </source>
</evidence>
<proteinExistence type="inferred from homology"/>
<dbReference type="EMBL" id="CP022437">
    <property type="protein sequence ID" value="ASN05288.1"/>
    <property type="molecule type" value="Genomic_DNA"/>
</dbReference>
<keyword evidence="4 6" id="KW-0805">Transcription regulation</keyword>
<dbReference type="PANTHER" id="PTHR11078">
    <property type="entry name" value="N UTILIZATION SUBSTANCE PROTEIN B-RELATED"/>
    <property type="match status" value="1"/>
</dbReference>
<evidence type="ECO:0000313" key="8">
    <source>
        <dbReference type="EMBL" id="ASN05288.1"/>
    </source>
</evidence>
<dbReference type="KEGG" id="vne:CFK40_09815"/>
<dbReference type="Pfam" id="PF01029">
    <property type="entry name" value="NusB"/>
    <property type="match status" value="1"/>
</dbReference>
<dbReference type="GO" id="GO:0005829">
    <property type="term" value="C:cytosol"/>
    <property type="evidence" value="ECO:0007669"/>
    <property type="project" value="TreeGrafter"/>
</dbReference>
<dbReference type="PANTHER" id="PTHR11078:SF3">
    <property type="entry name" value="ANTITERMINATION NUSB DOMAIN-CONTAINING PROTEIN"/>
    <property type="match status" value="1"/>
</dbReference>
<keyword evidence="5 6" id="KW-0804">Transcription</keyword>
<organism evidence="8 9">
    <name type="scientific">Virgibacillus necropolis</name>
    <dbReference type="NCBI Taxonomy" id="163877"/>
    <lineage>
        <taxon>Bacteria</taxon>
        <taxon>Bacillati</taxon>
        <taxon>Bacillota</taxon>
        <taxon>Bacilli</taxon>
        <taxon>Bacillales</taxon>
        <taxon>Bacillaceae</taxon>
        <taxon>Virgibacillus</taxon>
    </lineage>
</organism>
<dbReference type="GO" id="GO:0003723">
    <property type="term" value="F:RNA binding"/>
    <property type="evidence" value="ECO:0007669"/>
    <property type="project" value="UniProtKB-UniRule"/>
</dbReference>
<dbReference type="InterPro" id="IPR011605">
    <property type="entry name" value="NusB_fam"/>
</dbReference>
<keyword evidence="3 6" id="KW-0694">RNA-binding</keyword>
<dbReference type="CDD" id="cd00619">
    <property type="entry name" value="Terminator_NusB"/>
    <property type="match status" value="1"/>
</dbReference>
<dbReference type="InterPro" id="IPR006027">
    <property type="entry name" value="NusB_RsmB_TIM44"/>
</dbReference>
<dbReference type="OrthoDB" id="9811381at2"/>
<feature type="domain" description="NusB/RsmB/TIM44" evidence="7">
    <location>
        <begin position="4"/>
        <end position="125"/>
    </location>
</feature>
<dbReference type="Gene3D" id="1.10.940.10">
    <property type="entry name" value="NusB-like"/>
    <property type="match status" value="1"/>
</dbReference>
<dbReference type="GO" id="GO:0006353">
    <property type="term" value="P:DNA-templated transcription termination"/>
    <property type="evidence" value="ECO:0007669"/>
    <property type="project" value="UniProtKB-UniRule"/>
</dbReference>
<name>A0A221MC84_9BACI</name>
<evidence type="ECO:0000259" key="7">
    <source>
        <dbReference type="Pfam" id="PF01029"/>
    </source>
</evidence>
<gene>
    <name evidence="6" type="primary">nusB</name>
    <name evidence="8" type="ORF">CFK40_09815</name>
</gene>